<accession>G4ZMT6</accession>
<dbReference type="InParanoid" id="G4ZMT6"/>
<gene>
    <name evidence="1" type="ORF">PHYSODRAFT_506929</name>
</gene>
<protein>
    <submittedName>
        <fullName evidence="1">Uncharacterized protein</fullName>
    </submittedName>
</protein>
<dbReference type="RefSeq" id="XP_009529805.1">
    <property type="nucleotide sequence ID" value="XM_009531510.1"/>
</dbReference>
<sequence length="280" mass="31301">MESLSRGSLGAIDEEGYATAPEWISLVSLEERYNTAISSFSAQVLQALEAASPSALASHLEIILEEVSALIRQLPDCESLFGGCKAYFFFFEVASRDAATTPLLTAISRAYWYCLNLLSAEIDDLFFKKLPVNRVTLAVVLFLFDLYLYLPTSHHLDDAVNSSGALPALSLWLLVRECTMSSAQAQEDSRISKEKDFWALLQAVYQQRYFDELARCFVRNESCGGYLRDFTPKVSNGDGIEHREEILESQLLAAESMWDLLAVLTRVYADEENKEGGEAM</sequence>
<dbReference type="EMBL" id="JH159155">
    <property type="protein sequence ID" value="EGZ16056.1"/>
    <property type="molecule type" value="Genomic_DNA"/>
</dbReference>
<evidence type="ECO:0000313" key="1">
    <source>
        <dbReference type="EMBL" id="EGZ16056.1"/>
    </source>
</evidence>
<dbReference type="OMA" id="TAPEWIS"/>
<evidence type="ECO:0000313" key="2">
    <source>
        <dbReference type="Proteomes" id="UP000002640"/>
    </source>
</evidence>
<dbReference type="AlphaFoldDB" id="G4ZMT6"/>
<reference evidence="1 2" key="1">
    <citation type="journal article" date="2006" name="Science">
        <title>Phytophthora genome sequences uncover evolutionary origins and mechanisms of pathogenesis.</title>
        <authorList>
            <person name="Tyler B.M."/>
            <person name="Tripathy S."/>
            <person name="Zhang X."/>
            <person name="Dehal P."/>
            <person name="Jiang R.H."/>
            <person name="Aerts A."/>
            <person name="Arredondo F.D."/>
            <person name="Baxter L."/>
            <person name="Bensasson D."/>
            <person name="Beynon J.L."/>
            <person name="Chapman J."/>
            <person name="Damasceno C.M."/>
            <person name="Dorrance A.E."/>
            <person name="Dou D."/>
            <person name="Dickerman A.W."/>
            <person name="Dubchak I.L."/>
            <person name="Garbelotto M."/>
            <person name="Gijzen M."/>
            <person name="Gordon S.G."/>
            <person name="Govers F."/>
            <person name="Grunwald N.J."/>
            <person name="Huang W."/>
            <person name="Ivors K.L."/>
            <person name="Jones R.W."/>
            <person name="Kamoun S."/>
            <person name="Krampis K."/>
            <person name="Lamour K.H."/>
            <person name="Lee M.K."/>
            <person name="McDonald W.H."/>
            <person name="Medina M."/>
            <person name="Meijer H.J."/>
            <person name="Nordberg E.K."/>
            <person name="Maclean D.J."/>
            <person name="Ospina-Giraldo M.D."/>
            <person name="Morris P.F."/>
            <person name="Phuntumart V."/>
            <person name="Putnam N.H."/>
            <person name="Rash S."/>
            <person name="Rose J.K."/>
            <person name="Sakihama Y."/>
            <person name="Salamov A.A."/>
            <person name="Savidor A."/>
            <person name="Scheuring C.F."/>
            <person name="Smith B.M."/>
            <person name="Sobral B.W."/>
            <person name="Terry A."/>
            <person name="Torto-Alalibo T.A."/>
            <person name="Win J."/>
            <person name="Xu Z."/>
            <person name="Zhang H."/>
            <person name="Grigoriev I.V."/>
            <person name="Rokhsar D.S."/>
            <person name="Boore J.L."/>
        </authorList>
    </citation>
    <scope>NUCLEOTIDE SEQUENCE [LARGE SCALE GENOMIC DNA]</scope>
    <source>
        <strain evidence="1 2">P6497</strain>
    </source>
</reference>
<keyword evidence="2" id="KW-1185">Reference proteome</keyword>
<dbReference type="KEGG" id="psoj:PHYSODRAFT_506929"/>
<dbReference type="Proteomes" id="UP000002640">
    <property type="component" value="Unassembled WGS sequence"/>
</dbReference>
<organism evidence="1 2">
    <name type="scientific">Phytophthora sojae (strain P6497)</name>
    <name type="common">Soybean stem and root rot agent</name>
    <name type="synonym">Phytophthora megasperma f. sp. glycines</name>
    <dbReference type="NCBI Taxonomy" id="1094619"/>
    <lineage>
        <taxon>Eukaryota</taxon>
        <taxon>Sar</taxon>
        <taxon>Stramenopiles</taxon>
        <taxon>Oomycota</taxon>
        <taxon>Peronosporomycetes</taxon>
        <taxon>Peronosporales</taxon>
        <taxon>Peronosporaceae</taxon>
        <taxon>Phytophthora</taxon>
    </lineage>
</organism>
<dbReference type="GeneID" id="20658683"/>
<name>G4ZMT6_PHYSP</name>
<proteinExistence type="predicted"/>